<accession>A0A927RC47</accession>
<dbReference type="Proteomes" id="UP000658225">
    <property type="component" value="Unassembled WGS sequence"/>
</dbReference>
<protein>
    <submittedName>
        <fullName evidence="1">Uncharacterized protein</fullName>
    </submittedName>
</protein>
<dbReference type="AlphaFoldDB" id="A0A927RC47"/>
<evidence type="ECO:0000313" key="1">
    <source>
        <dbReference type="EMBL" id="MBE1553995.1"/>
    </source>
</evidence>
<dbReference type="EMBL" id="JADBEL010000004">
    <property type="protein sequence ID" value="MBE1553995.1"/>
    <property type="molecule type" value="Genomic_DNA"/>
</dbReference>
<name>A0A927RC47_9BACL</name>
<sequence length="103" mass="11719">MVLIKKKFFKVGKPRDSKKEHTEFPPQDGFDVILQIQEQGQAEPLLWGAGQNADGAKQMVENVFTLRDVFALLMELLDSRHPTSFLGLLHPITDQHDAILHKQ</sequence>
<organism evidence="1 2">
    <name type="scientific">Sporosarcina limicola</name>
    <dbReference type="NCBI Taxonomy" id="34101"/>
    <lineage>
        <taxon>Bacteria</taxon>
        <taxon>Bacillati</taxon>
        <taxon>Bacillota</taxon>
        <taxon>Bacilli</taxon>
        <taxon>Bacillales</taxon>
        <taxon>Caryophanaceae</taxon>
        <taxon>Sporosarcina</taxon>
    </lineage>
</organism>
<dbReference type="RefSeq" id="WP_192597796.1">
    <property type="nucleotide sequence ID" value="NZ_JADBEL010000004.1"/>
</dbReference>
<reference evidence="1" key="1">
    <citation type="submission" date="2020-10" db="EMBL/GenBank/DDBJ databases">
        <title>Genomic Encyclopedia of Type Strains, Phase IV (KMG-IV): sequencing the most valuable type-strain genomes for metagenomic binning, comparative biology and taxonomic classification.</title>
        <authorList>
            <person name="Goeker M."/>
        </authorList>
    </citation>
    <scope>NUCLEOTIDE SEQUENCE</scope>
    <source>
        <strain evidence="1">DSM 13886</strain>
    </source>
</reference>
<gene>
    <name evidence="1" type="ORF">H4683_001070</name>
</gene>
<keyword evidence="2" id="KW-1185">Reference proteome</keyword>
<proteinExistence type="predicted"/>
<evidence type="ECO:0000313" key="2">
    <source>
        <dbReference type="Proteomes" id="UP000658225"/>
    </source>
</evidence>
<comment type="caution">
    <text evidence="1">The sequence shown here is derived from an EMBL/GenBank/DDBJ whole genome shotgun (WGS) entry which is preliminary data.</text>
</comment>